<accession>A0ABW7QDG9</accession>
<organism evidence="1 2">
    <name type="scientific">Microbacterium alkaliflavum</name>
    <dbReference type="NCBI Taxonomy" id="3248839"/>
    <lineage>
        <taxon>Bacteria</taxon>
        <taxon>Bacillati</taxon>
        <taxon>Actinomycetota</taxon>
        <taxon>Actinomycetes</taxon>
        <taxon>Micrococcales</taxon>
        <taxon>Microbacteriaceae</taxon>
        <taxon>Microbacterium</taxon>
    </lineage>
</organism>
<dbReference type="RefSeq" id="WP_397558369.1">
    <property type="nucleotide sequence ID" value="NZ_JBIQWL010000014.1"/>
</dbReference>
<proteinExistence type="predicted"/>
<name>A0ABW7QDG9_9MICO</name>
<reference evidence="1 2" key="1">
    <citation type="submission" date="2024-09" db="EMBL/GenBank/DDBJ databases">
        <authorList>
            <person name="Pan X."/>
        </authorList>
    </citation>
    <scope>NUCLEOTIDE SEQUENCE [LARGE SCALE GENOMIC DNA]</scope>
    <source>
        <strain evidence="1 2">B2969</strain>
    </source>
</reference>
<evidence type="ECO:0000313" key="1">
    <source>
        <dbReference type="EMBL" id="MFH8252942.1"/>
    </source>
</evidence>
<dbReference type="Proteomes" id="UP001610861">
    <property type="component" value="Unassembled WGS sequence"/>
</dbReference>
<dbReference type="EMBL" id="JBIQWL010000014">
    <property type="protein sequence ID" value="MFH8252942.1"/>
    <property type="molecule type" value="Genomic_DNA"/>
</dbReference>
<sequence>MARQYIGDARIDQSVRAFAAITRGDFKRDRIDPARPDGEVWERNTPAAIADALARSRIGAAVIAEPCPLCSAVAGRYCYPSCGGMCGPRVRRAEAALATHRLTNLEMSR</sequence>
<keyword evidence="2" id="KW-1185">Reference proteome</keyword>
<evidence type="ECO:0000313" key="2">
    <source>
        <dbReference type="Proteomes" id="UP001610861"/>
    </source>
</evidence>
<gene>
    <name evidence="1" type="ORF">ACH3VR_21430</name>
</gene>
<comment type="caution">
    <text evidence="1">The sequence shown here is derived from an EMBL/GenBank/DDBJ whole genome shotgun (WGS) entry which is preliminary data.</text>
</comment>
<protein>
    <submittedName>
        <fullName evidence="1">Uncharacterized protein</fullName>
    </submittedName>
</protein>